<dbReference type="GeneID" id="17351011"/>
<dbReference type="SUPFAM" id="SSF57850">
    <property type="entry name" value="RING/U-box"/>
    <property type="match status" value="1"/>
</dbReference>
<dbReference type="AlphaFoldDB" id="E1ZRA3"/>
<evidence type="ECO:0000259" key="2">
    <source>
        <dbReference type="PROSITE" id="PS51698"/>
    </source>
</evidence>
<evidence type="ECO:0000313" key="4">
    <source>
        <dbReference type="Proteomes" id="UP000008141"/>
    </source>
</evidence>
<dbReference type="InterPro" id="IPR003613">
    <property type="entry name" value="Ubox_domain"/>
</dbReference>
<dbReference type="PROSITE" id="PS51698">
    <property type="entry name" value="U_BOX"/>
    <property type="match status" value="1"/>
</dbReference>
<dbReference type="OrthoDB" id="548197at2759"/>
<feature type="domain" description="U-box" evidence="2">
    <location>
        <begin position="34"/>
        <end position="111"/>
    </location>
</feature>
<gene>
    <name evidence="3" type="ORF">CHLNCDRAFT_54971</name>
</gene>
<dbReference type="UniPathway" id="UPA00143"/>
<dbReference type="GO" id="GO:0004842">
    <property type="term" value="F:ubiquitin-protein transferase activity"/>
    <property type="evidence" value="ECO:0007669"/>
    <property type="project" value="InterPro"/>
</dbReference>
<name>E1ZRA3_CHLVA</name>
<protein>
    <recommendedName>
        <fullName evidence="2">U-box domain-containing protein</fullName>
    </recommendedName>
</protein>
<reference evidence="3 4" key="1">
    <citation type="journal article" date="2010" name="Plant Cell">
        <title>The Chlorella variabilis NC64A genome reveals adaptation to photosymbiosis, coevolution with viruses, and cryptic sex.</title>
        <authorList>
            <person name="Blanc G."/>
            <person name="Duncan G."/>
            <person name="Agarkova I."/>
            <person name="Borodovsky M."/>
            <person name="Gurnon J."/>
            <person name="Kuo A."/>
            <person name="Lindquist E."/>
            <person name="Lucas S."/>
            <person name="Pangilinan J."/>
            <person name="Polle J."/>
            <person name="Salamov A."/>
            <person name="Terry A."/>
            <person name="Yamada T."/>
            <person name="Dunigan D.D."/>
            <person name="Grigoriev I.V."/>
            <person name="Claverie J.M."/>
            <person name="Van Etten J.L."/>
        </authorList>
    </citation>
    <scope>NUCLEOTIDE SEQUENCE [LARGE SCALE GENOMIC DNA]</scope>
    <source>
        <strain evidence="3 4">NC64A</strain>
    </source>
</reference>
<dbReference type="Gene3D" id="3.30.40.10">
    <property type="entry name" value="Zinc/RING finger domain, C3HC4 (zinc finger)"/>
    <property type="match status" value="1"/>
</dbReference>
<sequence>MAAAEAAPAPASPAPGAAPAGQAPLPDTASLPPGLLSELLCPITQEPMRDPVVAADGRTYERARHRSLDGAPGSGRPRSPLTNLPLANLVLLPSVTVRSLVLGLQAARLLE</sequence>
<dbReference type="STRING" id="554065.E1ZRA3"/>
<dbReference type="RefSeq" id="XP_005843637.1">
    <property type="nucleotide sequence ID" value="XM_005843575.1"/>
</dbReference>
<feature type="region of interest" description="Disordered" evidence="1">
    <location>
        <begin position="1"/>
        <end position="31"/>
    </location>
</feature>
<dbReference type="InParanoid" id="E1ZRA3"/>
<dbReference type="Proteomes" id="UP000008141">
    <property type="component" value="Unassembled WGS sequence"/>
</dbReference>
<dbReference type="PANTHER" id="PTHR46573:SF1">
    <property type="entry name" value="WD REPEAT, SAM AND U-BOX DOMAIN-CONTAINING PROTEIN 1"/>
    <property type="match status" value="1"/>
</dbReference>
<dbReference type="SMART" id="SM00504">
    <property type="entry name" value="Ubox"/>
    <property type="match status" value="1"/>
</dbReference>
<dbReference type="PANTHER" id="PTHR46573">
    <property type="entry name" value="WD REPEAT, SAM AND U-BOX DOMAIN-CONTAINING PROTEIN 1"/>
    <property type="match status" value="1"/>
</dbReference>
<evidence type="ECO:0000256" key="1">
    <source>
        <dbReference type="SAM" id="MobiDB-lite"/>
    </source>
</evidence>
<accession>E1ZRA3</accession>
<dbReference type="KEGG" id="cvr:CHLNCDRAFT_54971"/>
<dbReference type="EMBL" id="GL433862">
    <property type="protein sequence ID" value="EFN51535.1"/>
    <property type="molecule type" value="Genomic_DNA"/>
</dbReference>
<evidence type="ECO:0000313" key="3">
    <source>
        <dbReference type="EMBL" id="EFN51535.1"/>
    </source>
</evidence>
<dbReference type="InterPro" id="IPR052085">
    <property type="entry name" value="WD-SAM-U-box"/>
</dbReference>
<dbReference type="CDD" id="cd16655">
    <property type="entry name" value="RING-Ubox_WDSUB1-like"/>
    <property type="match status" value="1"/>
</dbReference>
<dbReference type="InterPro" id="IPR013083">
    <property type="entry name" value="Znf_RING/FYVE/PHD"/>
</dbReference>
<dbReference type="Pfam" id="PF04564">
    <property type="entry name" value="U-box"/>
    <property type="match status" value="1"/>
</dbReference>
<organism evidence="4">
    <name type="scientific">Chlorella variabilis</name>
    <name type="common">Green alga</name>
    <dbReference type="NCBI Taxonomy" id="554065"/>
    <lineage>
        <taxon>Eukaryota</taxon>
        <taxon>Viridiplantae</taxon>
        <taxon>Chlorophyta</taxon>
        <taxon>core chlorophytes</taxon>
        <taxon>Trebouxiophyceae</taxon>
        <taxon>Chlorellales</taxon>
        <taxon>Chlorellaceae</taxon>
        <taxon>Chlorella clade</taxon>
        <taxon>Chlorella</taxon>
    </lineage>
</organism>
<keyword evidence="4" id="KW-1185">Reference proteome</keyword>
<feature type="compositionally biased region" description="Low complexity" evidence="1">
    <location>
        <begin position="1"/>
        <end position="26"/>
    </location>
</feature>
<dbReference type="GO" id="GO:0016567">
    <property type="term" value="P:protein ubiquitination"/>
    <property type="evidence" value="ECO:0007669"/>
    <property type="project" value="UniProtKB-UniPathway"/>
</dbReference>
<proteinExistence type="predicted"/>